<proteinExistence type="predicted"/>
<gene>
    <name evidence="1" type="ORF">ABS767_09980</name>
</gene>
<evidence type="ECO:0008006" key="3">
    <source>
        <dbReference type="Google" id="ProtNLM"/>
    </source>
</evidence>
<evidence type="ECO:0000313" key="1">
    <source>
        <dbReference type="EMBL" id="MFL9841292.1"/>
    </source>
</evidence>
<protein>
    <recommendedName>
        <fullName evidence="3">DUF262 domain-containing protein</fullName>
    </recommendedName>
</protein>
<reference evidence="1 2" key="1">
    <citation type="submission" date="2024-06" db="EMBL/GenBank/DDBJ databases">
        <authorList>
            <person name="Kaempfer P."/>
            <person name="Viver T."/>
        </authorList>
    </citation>
    <scope>NUCLEOTIDE SEQUENCE [LARGE SCALE GENOMIC DNA]</scope>
    <source>
        <strain evidence="1 2">ST-64</strain>
    </source>
</reference>
<dbReference type="EMBL" id="JBELQC010000001">
    <property type="protein sequence ID" value="MFL9841292.1"/>
    <property type="molecule type" value="Genomic_DNA"/>
</dbReference>
<dbReference type="RefSeq" id="WP_408078204.1">
    <property type="nucleotide sequence ID" value="NZ_JBELQC010000001.1"/>
</dbReference>
<name>A0ABW8YNR6_9SPHN</name>
<organism evidence="1 2">
    <name type="scientific">Sphingomonas plantiphila</name>
    <dbReference type="NCBI Taxonomy" id="3163295"/>
    <lineage>
        <taxon>Bacteria</taxon>
        <taxon>Pseudomonadati</taxon>
        <taxon>Pseudomonadota</taxon>
        <taxon>Alphaproteobacteria</taxon>
        <taxon>Sphingomonadales</taxon>
        <taxon>Sphingomonadaceae</taxon>
        <taxon>Sphingomonas</taxon>
    </lineage>
</organism>
<keyword evidence="2" id="KW-1185">Reference proteome</keyword>
<sequence>MAISKVLEYAHIDELSLDPENPRIGRAKRKERLGQNELLRVMAAWTLDELVDSFISAGGFWTQDALMVVREKTDIGDVQTVVEGNRRLAALKLMLKAVRGEIDPPRWLKDRLQGTDLDEHNELFTAVPFLVADSRDDIAAYLGFRHVTGIKEWPPAEKAEFITGLIEEHQLSYREVAKQIGSRTDSVRLNYVAFKILLQLEATLDQDEWAEVEDKFSVLFLSLRSQGVREFLGLDLNAPPAGRHDPIPDQKKEDLTRFVNWLFGTKDKKPLVRDSRQVDRFGEMLAEPRAVAYLKDTAEPQFDIAYQLTKGSTDLVIDPLREARRHITLALSGLGDRSEAEDVRTEAWPVIEGGLQLALATKGDNLVNARDLLNAA</sequence>
<dbReference type="Proteomes" id="UP001629244">
    <property type="component" value="Unassembled WGS sequence"/>
</dbReference>
<accession>A0ABW8YNR6</accession>
<evidence type="ECO:0000313" key="2">
    <source>
        <dbReference type="Proteomes" id="UP001629244"/>
    </source>
</evidence>
<comment type="caution">
    <text evidence="1">The sequence shown here is derived from an EMBL/GenBank/DDBJ whole genome shotgun (WGS) entry which is preliminary data.</text>
</comment>